<protein>
    <recommendedName>
        <fullName evidence="3">Phytanoyl-CoA dioxygenase family protein</fullName>
    </recommendedName>
</protein>
<gene>
    <name evidence="1" type="ORF">Rhe02_20820</name>
</gene>
<dbReference type="Proteomes" id="UP000612899">
    <property type="component" value="Unassembled WGS sequence"/>
</dbReference>
<dbReference type="EMBL" id="BONY01000010">
    <property type="protein sequence ID" value="GIH04015.1"/>
    <property type="molecule type" value="Genomic_DNA"/>
</dbReference>
<comment type="caution">
    <text evidence="1">The sequence shown here is derived from an EMBL/GenBank/DDBJ whole genome shotgun (WGS) entry which is preliminary data.</text>
</comment>
<accession>A0A8J3VEY3</accession>
<keyword evidence="2" id="KW-1185">Reference proteome</keyword>
<dbReference type="GO" id="GO:0016706">
    <property type="term" value="F:2-oxoglutarate-dependent dioxygenase activity"/>
    <property type="evidence" value="ECO:0007669"/>
    <property type="project" value="UniProtKB-ARBA"/>
</dbReference>
<dbReference type="SUPFAM" id="SSF51197">
    <property type="entry name" value="Clavaminate synthase-like"/>
    <property type="match status" value="1"/>
</dbReference>
<organism evidence="1 2">
    <name type="scientific">Rhizocola hellebori</name>
    <dbReference type="NCBI Taxonomy" id="1392758"/>
    <lineage>
        <taxon>Bacteria</taxon>
        <taxon>Bacillati</taxon>
        <taxon>Actinomycetota</taxon>
        <taxon>Actinomycetes</taxon>
        <taxon>Micromonosporales</taxon>
        <taxon>Micromonosporaceae</taxon>
        <taxon>Rhizocola</taxon>
    </lineage>
</organism>
<dbReference type="PANTHER" id="PTHR20883">
    <property type="entry name" value="PHYTANOYL-COA DIOXYGENASE DOMAIN CONTAINING 1"/>
    <property type="match status" value="1"/>
</dbReference>
<evidence type="ECO:0008006" key="3">
    <source>
        <dbReference type="Google" id="ProtNLM"/>
    </source>
</evidence>
<dbReference type="InterPro" id="IPR008775">
    <property type="entry name" value="Phytyl_CoA_dOase-like"/>
</dbReference>
<name>A0A8J3VEY3_9ACTN</name>
<proteinExistence type="predicted"/>
<dbReference type="PANTHER" id="PTHR20883:SF51">
    <property type="entry name" value="PHYTANOYL-COA HYDROXYLASE"/>
    <property type="match status" value="1"/>
</dbReference>
<dbReference type="GO" id="GO:0005506">
    <property type="term" value="F:iron ion binding"/>
    <property type="evidence" value="ECO:0007669"/>
    <property type="project" value="UniProtKB-ARBA"/>
</dbReference>
<reference evidence="1" key="1">
    <citation type="submission" date="2021-01" db="EMBL/GenBank/DDBJ databases">
        <title>Whole genome shotgun sequence of Rhizocola hellebori NBRC 109834.</title>
        <authorList>
            <person name="Komaki H."/>
            <person name="Tamura T."/>
        </authorList>
    </citation>
    <scope>NUCLEOTIDE SEQUENCE</scope>
    <source>
        <strain evidence="1">NBRC 109834</strain>
    </source>
</reference>
<dbReference type="RefSeq" id="WP_203907911.1">
    <property type="nucleotide sequence ID" value="NZ_BONY01000010.1"/>
</dbReference>
<sequence length="248" mass="26757">MSPLTQDQVHRFADDGFLVAPGLIDADRVEAALAVVDGLIASSPPPAGHTGHHFHWDQEAMALLATLTETSAWDAACQLTGADLLAPQQVQVALTYPPYPHLPGGGHLDGFHALTEHGGPFSFTLLAGVILSDQSRDNMGNLFVWPGSHREITAYERTHGTGTAVEAVIASGTAQPAMIRSNPVQVHACPGNVVFAHYLLAHNIGGNTSDIIRKTIYMRLSRPGNREHWREIFADPWYEYDGVRTAAA</sequence>
<evidence type="ECO:0000313" key="2">
    <source>
        <dbReference type="Proteomes" id="UP000612899"/>
    </source>
</evidence>
<evidence type="ECO:0000313" key="1">
    <source>
        <dbReference type="EMBL" id="GIH04015.1"/>
    </source>
</evidence>
<dbReference type="AlphaFoldDB" id="A0A8J3VEY3"/>
<dbReference type="Pfam" id="PF05721">
    <property type="entry name" value="PhyH"/>
    <property type="match status" value="1"/>
</dbReference>
<dbReference type="Gene3D" id="2.60.120.620">
    <property type="entry name" value="q2cbj1_9rhob like domain"/>
    <property type="match status" value="1"/>
</dbReference>